<dbReference type="PANTHER" id="PTHR40094">
    <property type="entry name" value="ALPHA-2-MACROGLOBULIN HOMOLOG"/>
    <property type="match status" value="1"/>
</dbReference>
<dbReference type="GO" id="GO:0006508">
    <property type="term" value="P:proteolysis"/>
    <property type="evidence" value="ECO:0007669"/>
    <property type="project" value="InterPro"/>
</dbReference>
<dbReference type="PROSITE" id="PS50948">
    <property type="entry name" value="PAN"/>
    <property type="match status" value="1"/>
</dbReference>
<keyword evidence="2 5" id="KW-0732">Signal</keyword>
<dbReference type="InterPro" id="IPR021868">
    <property type="entry name" value="Alpha_2_Macroglob_MG3"/>
</dbReference>
<dbReference type="SMART" id="SM01360">
    <property type="entry name" value="A2M"/>
    <property type="match status" value="1"/>
</dbReference>
<dbReference type="SMART" id="SM01419">
    <property type="entry name" value="Thiol-ester_cl"/>
    <property type="match status" value="1"/>
</dbReference>
<dbReference type="SMART" id="SM01359">
    <property type="entry name" value="A2M_N_2"/>
    <property type="match status" value="1"/>
</dbReference>
<evidence type="ECO:0000313" key="7">
    <source>
        <dbReference type="EMBL" id="SIT20585.1"/>
    </source>
</evidence>
<accession>A0A1N7QCJ4</accession>
<dbReference type="InterPro" id="IPR002890">
    <property type="entry name" value="MG2"/>
</dbReference>
<dbReference type="InterPro" id="IPR008930">
    <property type="entry name" value="Terpenoid_cyclase/PrenylTrfase"/>
</dbReference>
<feature type="domain" description="Apple" evidence="6">
    <location>
        <begin position="26"/>
        <end position="94"/>
    </location>
</feature>
<dbReference type="SMART" id="SM00223">
    <property type="entry name" value="APPLE"/>
    <property type="match status" value="1"/>
</dbReference>
<dbReference type="SUPFAM" id="SSF57414">
    <property type="entry name" value="Hairpin loop containing domain-like"/>
    <property type="match status" value="1"/>
</dbReference>
<sequence length="1807" mass="191754">MFIRALSFAVLALVSVAGAAPAQTLLPERRSVLAEGFDLPGGDLRTILDTTLEACERACLTDRRCTAFTYNARNGSCFPKSDPGSATPYAQAFSGQMMTTAPEAEAQARTRNPDLAFLPRWMVSRATQQAAEMGRAHVAGAFDPQDLRQAAVEAGSSGNPSRAMRLWGSVANITDMASDWEEYARLSLAAANADSNRARPLRETAALAATNAYLRSGSPAQRHTILTVLAEALEAGGMGRNAVGALRMAQQIQFRDDTAAALDRATGLYGLRIEEHEVQADLASPRLCATFTEDLVEKGLDYTPFVQLPQAGMTVEPGGWRQLCVAGMQHGQRVTVTFREGLPAADGQTLAKSVAITAYVRDRAPQVRFPGTGFVLPRTGAPALPVQSVNTPRLELELYRISDRSLIRAMQADWMSRPMDAWDAERFSGSVGERIWQGSAEVPVEINRDMTTRLPLSEALQGQSAGIYALKARVPGAEDYDNAPAWQWFVVSDLGVTTLSGVDGLTVVVRGLADASAKAGVDVQLIARSNRVLGTATTDDQGVARFDAALTRGTGTAQPALVTVAEGEADMAFLSLTDPEFDLSDRGVAGREPSPPIDLFLATDRGAYRAGEMLHVTALARDGNGRALPGLPLTARLRRPDGVEHSRQRIADVQGGFAFAMPIAANAPRGSWKLDVLADPDAPPLATASFVVEDFLPERIDFDLSLPQGPLSLGSTGELTIAARYLFGAPGAGLTGEGEVILREAKGLDGFPGYRFGMADAPFRPERFVFADGLTTGEDGTGTLAATIPDLQNPGRPLEAVVQVRLAEGSGRPVERSLTRPVAPSAPLIGIKPGFDGVVPERTEARFDLIAVGDGQMPATWRLDRIETRYQWYQMYGNWNWEPMTTRARVAEGTATLGTAPSAISATVEWGEYELTVAAADGRVASSVRFFAGWYAPADTTRSPDTLDLSLDKPAYAPGETAKLRLVPRAAGTALISVLSNRVVALRAVEVTEGENTIDLPVTDDWGAGVYVTVSILRPMDAAAGRLPTRAMGLAHAAMAPGDRKLTARLDTPAEAAPRGPLEVALRIEGVQPGETAWATLAAVDVGILNLTAYKAPDPEGHYFGQRKLGVGIRDLYGRLIDGLNGAEGMVRSGGDAAMPRLLAPPPTEDLVAYFQGPVEVGADGLAHVRFDLPSFNGTVRVMAVVWSDSGVGQAQADVLVRDPVVVTASLPRFLQPGDTSRLLLEIVHATGPAGRMGLDVTAQGAALGTVPSGVDLEPGGKAVVQIPVSAQEEGLASVEVRLTTPDGKVLMKPLALPVQANDPETQRISRLDLAPGQSVTLDSAVLAEFRPGTARAMVSAGSLARFDAPGLLSALDAYPYGCTEQITSRALPLIYFDQVAQAMDLPGAATARERIVQAISEVLLNQTTEGGFGLWSAVSGGDMWLDAYVTDFLSRARSQGFEVPDRAFRSALDNLRNRVNYAGDFENGGEDLAYALMVLAREGAAAIGDLRYYADVKAGDLATPLAVAQLASALAYYGDQPRADALFRRAADQSMNRKGQEAEQVWRADFGSNLRDAAGVLALALDAGSTAINREDFAARIAASVGERALSTQEQAWILLAAHGMVGGTGAEGLVVDGATVSGPLVRRFDGLAPMTITNTGAAPTTLTIAAFGQPEGAEGEGGNGYVIARSYYTLDGAEADPASVTSGTRLVTVLEVTPLGSGEARLMVADPLPAGFEIDNPNLLRGGQIGALDWLETEGDVAHSEFRQDRFLTAIDRRDDRPFRLAYIVRAVSPGTFHHPAATVEDMYRPTFRARTASGEVTVTQ</sequence>
<dbReference type="InterPro" id="IPR047565">
    <property type="entry name" value="Alpha-macroglob_thiol-ester_cl"/>
</dbReference>
<dbReference type="Pfam" id="PF17972">
    <property type="entry name" value="bMG5"/>
    <property type="match status" value="1"/>
</dbReference>
<reference evidence="7 8" key="1">
    <citation type="submission" date="2017-01" db="EMBL/GenBank/DDBJ databases">
        <authorList>
            <person name="Mah S.A."/>
            <person name="Swanson W.J."/>
            <person name="Moy G.W."/>
            <person name="Vacquier V.D."/>
        </authorList>
    </citation>
    <scope>NUCLEOTIDE SEQUENCE [LARGE SCALE GENOMIC DNA]</scope>
    <source>
        <strain evidence="7 8">DSM 26375</strain>
    </source>
</reference>
<comment type="similarity">
    <text evidence="1">Belongs to the protease inhibitor I39 (alpha-2-macroglobulin) family. Bacterial alpha-2-macroglobulin subfamily.</text>
</comment>
<dbReference type="CDD" id="cd01100">
    <property type="entry name" value="APPLE_Factor_XI_like"/>
    <property type="match status" value="1"/>
</dbReference>
<dbReference type="Proteomes" id="UP000186141">
    <property type="component" value="Unassembled WGS sequence"/>
</dbReference>
<dbReference type="Pfam" id="PF11974">
    <property type="entry name" value="bMG3"/>
    <property type="match status" value="1"/>
</dbReference>
<dbReference type="EMBL" id="FTOT01000009">
    <property type="protein sequence ID" value="SIT20585.1"/>
    <property type="molecule type" value="Genomic_DNA"/>
</dbReference>
<dbReference type="Pfam" id="PF17973">
    <property type="entry name" value="bMG10"/>
    <property type="match status" value="1"/>
</dbReference>
<keyword evidence="4" id="KW-1015">Disulfide bond</keyword>
<dbReference type="Pfam" id="PF01835">
    <property type="entry name" value="MG2"/>
    <property type="match status" value="1"/>
</dbReference>
<dbReference type="InterPro" id="IPR011625">
    <property type="entry name" value="A2M_N_BRD"/>
</dbReference>
<evidence type="ECO:0000256" key="4">
    <source>
        <dbReference type="ARBA" id="ARBA00023157"/>
    </source>
</evidence>
<dbReference type="RefSeq" id="WP_076533648.1">
    <property type="nucleotide sequence ID" value="NZ_BMEH01000009.1"/>
</dbReference>
<keyword evidence="8" id="KW-1185">Reference proteome</keyword>
<dbReference type="InterPro" id="IPR049120">
    <property type="entry name" value="A2M_bMG2"/>
</dbReference>
<dbReference type="Pfam" id="PF00207">
    <property type="entry name" value="A2M"/>
    <property type="match status" value="1"/>
</dbReference>
<dbReference type="InterPro" id="IPR041462">
    <property type="entry name" value="Bact_A2M_MG6"/>
</dbReference>
<dbReference type="Gene3D" id="2.60.40.1930">
    <property type="match status" value="1"/>
</dbReference>
<evidence type="ECO:0000313" key="8">
    <source>
        <dbReference type="Proteomes" id="UP000186141"/>
    </source>
</evidence>
<dbReference type="STRING" id="1086013.SAMN05421774_10916"/>
<gene>
    <name evidence="7" type="ORF">SAMN05421774_10916</name>
</gene>
<dbReference type="Gene3D" id="1.50.10.20">
    <property type="match status" value="1"/>
</dbReference>
<dbReference type="Pfam" id="PF17962">
    <property type="entry name" value="bMG6"/>
    <property type="match status" value="1"/>
</dbReference>
<dbReference type="InterPro" id="IPR041246">
    <property type="entry name" value="Bact_MG10"/>
</dbReference>
<dbReference type="Pfam" id="PF14295">
    <property type="entry name" value="PAN_4"/>
    <property type="match status" value="1"/>
</dbReference>
<dbReference type="Gene3D" id="3.50.4.10">
    <property type="entry name" value="Hepatocyte Growth Factor"/>
    <property type="match status" value="1"/>
</dbReference>
<evidence type="ECO:0000256" key="5">
    <source>
        <dbReference type="SAM" id="SignalP"/>
    </source>
</evidence>
<dbReference type="PANTHER" id="PTHR40094:SF1">
    <property type="entry name" value="UBIQUITIN DOMAIN-CONTAINING PROTEIN"/>
    <property type="match status" value="1"/>
</dbReference>
<dbReference type="GO" id="GO:0004866">
    <property type="term" value="F:endopeptidase inhibitor activity"/>
    <property type="evidence" value="ECO:0007669"/>
    <property type="project" value="InterPro"/>
</dbReference>
<evidence type="ECO:0000256" key="2">
    <source>
        <dbReference type="ARBA" id="ARBA00022729"/>
    </source>
</evidence>
<dbReference type="GO" id="GO:0005576">
    <property type="term" value="C:extracellular region"/>
    <property type="evidence" value="ECO:0007669"/>
    <property type="project" value="InterPro"/>
</dbReference>
<dbReference type="PIRSF" id="PIRSF038980">
    <property type="entry name" value="A2M_bac"/>
    <property type="match status" value="1"/>
</dbReference>
<proteinExistence type="inferred from homology"/>
<protein>
    <recommendedName>
        <fullName evidence="6">Apple domain-containing protein</fullName>
    </recommendedName>
</protein>
<organism evidence="7 8">
    <name type="scientific">Gemmobacter megaterium</name>
    <dbReference type="NCBI Taxonomy" id="1086013"/>
    <lineage>
        <taxon>Bacteria</taxon>
        <taxon>Pseudomonadati</taxon>
        <taxon>Pseudomonadota</taxon>
        <taxon>Alphaproteobacteria</taxon>
        <taxon>Rhodobacterales</taxon>
        <taxon>Paracoccaceae</taxon>
        <taxon>Gemmobacter</taxon>
    </lineage>
</organism>
<dbReference type="InterPro" id="IPR041203">
    <property type="entry name" value="Bact_A2M_MG5"/>
</dbReference>
<dbReference type="InterPro" id="IPR003609">
    <property type="entry name" value="Pan_app"/>
</dbReference>
<dbReference type="InterPro" id="IPR051802">
    <property type="entry name" value="YfhM-like"/>
</dbReference>
<dbReference type="SUPFAM" id="SSF48239">
    <property type="entry name" value="Terpenoid cyclases/Protein prenyltransferases"/>
    <property type="match status" value="1"/>
</dbReference>
<evidence type="ECO:0000256" key="1">
    <source>
        <dbReference type="ARBA" id="ARBA00010556"/>
    </source>
</evidence>
<dbReference type="OrthoDB" id="9767116at2"/>
<dbReference type="InterPro" id="IPR000177">
    <property type="entry name" value="Apple"/>
</dbReference>
<dbReference type="InterPro" id="IPR001599">
    <property type="entry name" value="Macroglobln_a2"/>
</dbReference>
<dbReference type="Pfam" id="PF07703">
    <property type="entry name" value="A2M_BRD"/>
    <property type="match status" value="1"/>
</dbReference>
<evidence type="ECO:0000259" key="6">
    <source>
        <dbReference type="PROSITE" id="PS50948"/>
    </source>
</evidence>
<keyword evidence="3" id="KW-0677">Repeat</keyword>
<name>A0A1N7QCJ4_9RHOB</name>
<feature type="chain" id="PRO_5012139547" description="Apple domain-containing protein" evidence="5">
    <location>
        <begin position="20"/>
        <end position="1807"/>
    </location>
</feature>
<feature type="signal peptide" evidence="5">
    <location>
        <begin position="1"/>
        <end position="19"/>
    </location>
</feature>
<dbReference type="InterPro" id="IPR026284">
    <property type="entry name" value="A2MG_proteobact"/>
</dbReference>
<evidence type="ECO:0000256" key="3">
    <source>
        <dbReference type="ARBA" id="ARBA00022737"/>
    </source>
</evidence>
<dbReference type="Pfam" id="PF21142">
    <property type="entry name" value="A2M_bMG2"/>
    <property type="match status" value="1"/>
</dbReference>
<dbReference type="CDD" id="cd02891">
    <property type="entry name" value="A2M_like"/>
    <property type="match status" value="1"/>
</dbReference>